<reference evidence="1" key="1">
    <citation type="journal article" date="2020" name="G3 (Bethesda)">
        <title>High-Quality Assemblies for Three Invasive Social Wasps from the &lt;i&gt;Vespula&lt;/i&gt; Genus.</title>
        <authorList>
            <person name="Harrop T.W.R."/>
            <person name="Guhlin J."/>
            <person name="McLaughlin G.M."/>
            <person name="Permina E."/>
            <person name="Stockwell P."/>
            <person name="Gilligan J."/>
            <person name="Le Lec M.F."/>
            <person name="Gruber M.A.M."/>
            <person name="Quinn O."/>
            <person name="Lovegrove M."/>
            <person name="Duncan E.J."/>
            <person name="Remnant E.J."/>
            <person name="Van Eeckhoven J."/>
            <person name="Graham B."/>
            <person name="Knapp R.A."/>
            <person name="Langford K.W."/>
            <person name="Kronenberg Z."/>
            <person name="Press M.O."/>
            <person name="Eacker S.M."/>
            <person name="Wilson-Rankin E.E."/>
            <person name="Purcell J."/>
            <person name="Lester P.J."/>
            <person name="Dearden P.K."/>
        </authorList>
    </citation>
    <scope>NUCLEOTIDE SEQUENCE</scope>
    <source>
        <strain evidence="1">Volc-1</strain>
    </source>
</reference>
<keyword evidence="2" id="KW-1185">Reference proteome</keyword>
<name>A0A834UCV3_VESPE</name>
<gene>
    <name evidence="1" type="ORF">H0235_004598</name>
</gene>
<proteinExistence type="predicted"/>
<organism evidence="1 2">
    <name type="scientific">Vespula pensylvanica</name>
    <name type="common">Western yellow jacket</name>
    <name type="synonym">Wasp</name>
    <dbReference type="NCBI Taxonomy" id="30213"/>
    <lineage>
        <taxon>Eukaryota</taxon>
        <taxon>Metazoa</taxon>
        <taxon>Ecdysozoa</taxon>
        <taxon>Arthropoda</taxon>
        <taxon>Hexapoda</taxon>
        <taxon>Insecta</taxon>
        <taxon>Pterygota</taxon>
        <taxon>Neoptera</taxon>
        <taxon>Endopterygota</taxon>
        <taxon>Hymenoptera</taxon>
        <taxon>Apocrita</taxon>
        <taxon>Aculeata</taxon>
        <taxon>Vespoidea</taxon>
        <taxon>Vespidae</taxon>
        <taxon>Vespinae</taxon>
        <taxon>Vespula</taxon>
    </lineage>
</organism>
<dbReference type="EMBL" id="JACSDY010000003">
    <property type="protein sequence ID" value="KAF7431674.1"/>
    <property type="molecule type" value="Genomic_DNA"/>
</dbReference>
<evidence type="ECO:0000313" key="2">
    <source>
        <dbReference type="Proteomes" id="UP000600918"/>
    </source>
</evidence>
<comment type="caution">
    <text evidence="1">The sequence shown here is derived from an EMBL/GenBank/DDBJ whole genome shotgun (WGS) entry which is preliminary data.</text>
</comment>
<protein>
    <submittedName>
        <fullName evidence="1">Uncharacterized protein</fullName>
    </submittedName>
</protein>
<evidence type="ECO:0000313" key="1">
    <source>
        <dbReference type="EMBL" id="KAF7431674.1"/>
    </source>
</evidence>
<dbReference type="AlphaFoldDB" id="A0A834UCV3"/>
<dbReference type="Proteomes" id="UP000600918">
    <property type="component" value="Unassembled WGS sequence"/>
</dbReference>
<sequence length="184" mass="21227">MKKKNQEVEKEVGEEQADWKRSHRVLSIEDPRPEIYILVSTKIDPGNRSLAGLFHYERRSTSRKITRVRTLQRLSVYSRKIVLACTKKREEAVVGATVVSGYYCESKSRISQSSRRVGLMNLPARDPVDNHPCSSSLSRVFHRSLCTNKLQFRPAMLFPAFENYFPVTVVNRKLQKLLISEICI</sequence>
<accession>A0A834UCV3</accession>